<evidence type="ECO:0000313" key="2">
    <source>
        <dbReference type="EMBL" id="KAJ1083781.1"/>
    </source>
</evidence>
<evidence type="ECO:0000256" key="1">
    <source>
        <dbReference type="SAM" id="MobiDB-lite"/>
    </source>
</evidence>
<dbReference type="PANTHER" id="PTHR19446">
    <property type="entry name" value="REVERSE TRANSCRIPTASES"/>
    <property type="match status" value="1"/>
</dbReference>
<dbReference type="EMBL" id="JANPWB010000016">
    <property type="protein sequence ID" value="KAJ1083781.1"/>
    <property type="molecule type" value="Genomic_DNA"/>
</dbReference>
<evidence type="ECO:0000313" key="3">
    <source>
        <dbReference type="Proteomes" id="UP001066276"/>
    </source>
</evidence>
<protein>
    <submittedName>
        <fullName evidence="2">Uncharacterized protein</fullName>
    </submittedName>
</protein>
<dbReference type="AlphaFoldDB" id="A0AAV7KWC0"/>
<proteinExistence type="predicted"/>
<reference evidence="2" key="1">
    <citation type="journal article" date="2022" name="bioRxiv">
        <title>Sequencing and chromosome-scale assembly of the giantPleurodeles waltlgenome.</title>
        <authorList>
            <person name="Brown T."/>
            <person name="Elewa A."/>
            <person name="Iarovenko S."/>
            <person name="Subramanian E."/>
            <person name="Araus A.J."/>
            <person name="Petzold A."/>
            <person name="Susuki M."/>
            <person name="Suzuki K.-i.T."/>
            <person name="Hayashi T."/>
            <person name="Toyoda A."/>
            <person name="Oliveira C."/>
            <person name="Osipova E."/>
            <person name="Leigh N.D."/>
            <person name="Simon A."/>
            <person name="Yun M.H."/>
        </authorList>
    </citation>
    <scope>NUCLEOTIDE SEQUENCE</scope>
    <source>
        <strain evidence="2">20211129_DDA</strain>
        <tissue evidence="2">Liver</tissue>
    </source>
</reference>
<sequence length="489" mass="54550">MKPRGIVRGQRCGPCTIWVKIERPKVHSRQGWTISRPRVRGGASEPPGLTEKVCKPTGAQILAAIEASGQAVQAQIAYIAVDVNLLRADLRVVAEHSVITEQQMNGMQIDINALKATVATLEAKMCRLEGKPVNLLLRDHLKNIYASPRRKDSHQVHKYLDGLRLSRLAEAQTEELEEDATLEELQEALGAMPYGKAPGSDSLPVEFYHTYSASVLPRVLETLCEAQREGTLPTHMRKALIVMIQKPRKDPVDPGSYRPLSMLNVDRRSKQTHHPPGSRSQGNVRHPRHPLLGLSKVWETHPSKHRAATKRSGSAALFLLNSTAPKLPHPRPGWGIRGGNRREWLWGTPVTNRSRPRSCSKIRENSSKQVSRSNKKERLGGAFPAKQRHPEAAPHLPRTGIRGGNRREWLWGTPVSGRRHARSRHNPSPNNRKERLGHAFSTQRRPNLPHSRPDGDPRQRKALQVAATTTSPWSHLATAISSGEISQFP</sequence>
<feature type="region of interest" description="Disordered" evidence="1">
    <location>
        <begin position="264"/>
        <end position="289"/>
    </location>
</feature>
<dbReference type="Proteomes" id="UP001066276">
    <property type="component" value="Chromosome 12"/>
</dbReference>
<keyword evidence="3" id="KW-1185">Reference proteome</keyword>
<accession>A0AAV7KWC0</accession>
<gene>
    <name evidence="2" type="ORF">NDU88_003936</name>
</gene>
<name>A0AAV7KWC0_PLEWA</name>
<comment type="caution">
    <text evidence="2">The sequence shown here is derived from an EMBL/GenBank/DDBJ whole genome shotgun (WGS) entry which is preliminary data.</text>
</comment>
<feature type="region of interest" description="Disordered" evidence="1">
    <location>
        <begin position="347"/>
        <end position="474"/>
    </location>
</feature>
<organism evidence="2 3">
    <name type="scientific">Pleurodeles waltl</name>
    <name type="common">Iberian ribbed newt</name>
    <dbReference type="NCBI Taxonomy" id="8319"/>
    <lineage>
        <taxon>Eukaryota</taxon>
        <taxon>Metazoa</taxon>
        <taxon>Chordata</taxon>
        <taxon>Craniata</taxon>
        <taxon>Vertebrata</taxon>
        <taxon>Euteleostomi</taxon>
        <taxon>Amphibia</taxon>
        <taxon>Batrachia</taxon>
        <taxon>Caudata</taxon>
        <taxon>Salamandroidea</taxon>
        <taxon>Salamandridae</taxon>
        <taxon>Pleurodelinae</taxon>
        <taxon>Pleurodeles</taxon>
    </lineage>
</organism>